<proteinExistence type="inferred from homology"/>
<comment type="caution">
    <text evidence="6">The sequence shown here is derived from an EMBL/GenBank/DDBJ whole genome shotgun (WGS) entry which is preliminary data.</text>
</comment>
<dbReference type="Gene3D" id="3.40.190.80">
    <property type="match status" value="1"/>
</dbReference>
<keyword evidence="5" id="KW-0460">Magnesium</keyword>
<dbReference type="PROSITE" id="PS00629">
    <property type="entry name" value="IMP_1"/>
    <property type="match status" value="1"/>
</dbReference>
<keyword evidence="7" id="KW-1185">Reference proteome</keyword>
<comment type="cofactor">
    <cofactor evidence="1">
        <name>Mg(2+)</name>
        <dbReference type="ChEBI" id="CHEBI:18420"/>
    </cofactor>
</comment>
<dbReference type="SUPFAM" id="SSF56655">
    <property type="entry name" value="Carbohydrate phosphatase"/>
    <property type="match status" value="1"/>
</dbReference>
<comment type="similarity">
    <text evidence="2">Belongs to the inositol monophosphatase superfamily.</text>
</comment>
<keyword evidence="3" id="KW-0479">Metal-binding</keyword>
<dbReference type="Proteomes" id="UP001501079">
    <property type="component" value="Unassembled WGS sequence"/>
</dbReference>
<accession>A0ABP8A6M0</accession>
<evidence type="ECO:0000256" key="1">
    <source>
        <dbReference type="ARBA" id="ARBA00001946"/>
    </source>
</evidence>
<keyword evidence="4" id="KW-0378">Hydrolase</keyword>
<dbReference type="EMBL" id="BAABBW010000005">
    <property type="protein sequence ID" value="GAA4178980.1"/>
    <property type="molecule type" value="Genomic_DNA"/>
</dbReference>
<dbReference type="PANTHER" id="PTHR43200">
    <property type="entry name" value="PHOSPHATASE"/>
    <property type="match status" value="1"/>
</dbReference>
<protein>
    <submittedName>
        <fullName evidence="6">Histidinol-phosphatase</fullName>
    </submittedName>
</protein>
<sequence>MTADLDFAHRLADAADAISSARFRANDLRIATKADRTHVTDADQAVERAIRELIAAERPGDAIFGEEYGVEGDSNRQWIIDPIDGTANYLRGVPLWGTLIALAVDGEVVAGVASMPALGGQRWWAAKGEGAWKRSGRGSEPERLHVSATSRLDEASVSFQSIHQWRDAGYLDQLLALLNDVWRDRAYGDLWSYTLLAEGLIDMVGEFGVKAYDVAPLALLVEEAGGRFTSANGEPGPWHGSALASNGVLHDEVLERIRR</sequence>
<dbReference type="InterPro" id="IPR051090">
    <property type="entry name" value="Inositol_monoP_superfamily"/>
</dbReference>
<reference evidence="7" key="1">
    <citation type="journal article" date="2019" name="Int. J. Syst. Evol. Microbiol.">
        <title>The Global Catalogue of Microorganisms (GCM) 10K type strain sequencing project: providing services to taxonomists for standard genome sequencing and annotation.</title>
        <authorList>
            <consortium name="The Broad Institute Genomics Platform"/>
            <consortium name="The Broad Institute Genome Sequencing Center for Infectious Disease"/>
            <person name="Wu L."/>
            <person name="Ma J."/>
        </authorList>
    </citation>
    <scope>NUCLEOTIDE SEQUENCE [LARGE SCALE GENOMIC DNA]</scope>
    <source>
        <strain evidence="7">JCM 17591</strain>
    </source>
</reference>
<dbReference type="RefSeq" id="WP_344755968.1">
    <property type="nucleotide sequence ID" value="NZ_BAABBW010000005.1"/>
</dbReference>
<dbReference type="InterPro" id="IPR000760">
    <property type="entry name" value="Inositol_monophosphatase-like"/>
</dbReference>
<dbReference type="PRINTS" id="PR00377">
    <property type="entry name" value="IMPHPHTASES"/>
</dbReference>
<dbReference type="InterPro" id="IPR020583">
    <property type="entry name" value="Inositol_monoP_metal-BS"/>
</dbReference>
<evidence type="ECO:0000256" key="4">
    <source>
        <dbReference type="ARBA" id="ARBA00022801"/>
    </source>
</evidence>
<evidence type="ECO:0000313" key="7">
    <source>
        <dbReference type="Proteomes" id="UP001501079"/>
    </source>
</evidence>
<dbReference type="Pfam" id="PF00459">
    <property type="entry name" value="Inositol_P"/>
    <property type="match status" value="1"/>
</dbReference>
<dbReference type="PANTHER" id="PTHR43200:SF6">
    <property type="entry name" value="3'(2'),5'-BISPHOSPHATE NUCLEOTIDASE"/>
    <property type="match status" value="1"/>
</dbReference>
<evidence type="ECO:0000256" key="2">
    <source>
        <dbReference type="ARBA" id="ARBA00009759"/>
    </source>
</evidence>
<dbReference type="Gene3D" id="3.30.540.10">
    <property type="entry name" value="Fructose-1,6-Bisphosphatase, subunit A, domain 1"/>
    <property type="match status" value="1"/>
</dbReference>
<organism evidence="6 7">
    <name type="scientific">Gryllotalpicola koreensis</name>
    <dbReference type="NCBI Taxonomy" id="993086"/>
    <lineage>
        <taxon>Bacteria</taxon>
        <taxon>Bacillati</taxon>
        <taxon>Actinomycetota</taxon>
        <taxon>Actinomycetes</taxon>
        <taxon>Micrococcales</taxon>
        <taxon>Microbacteriaceae</taxon>
        <taxon>Gryllotalpicola</taxon>
    </lineage>
</organism>
<evidence type="ECO:0000256" key="3">
    <source>
        <dbReference type="ARBA" id="ARBA00022723"/>
    </source>
</evidence>
<name>A0ABP8A6M0_9MICO</name>
<evidence type="ECO:0000256" key="5">
    <source>
        <dbReference type="ARBA" id="ARBA00022842"/>
    </source>
</evidence>
<evidence type="ECO:0000313" key="6">
    <source>
        <dbReference type="EMBL" id="GAA4178980.1"/>
    </source>
</evidence>
<gene>
    <name evidence="6" type="primary">hisN</name>
    <name evidence="6" type="ORF">GCM10022287_30500</name>
</gene>